<feature type="transmembrane region" description="Helical" evidence="1">
    <location>
        <begin position="200"/>
        <end position="221"/>
    </location>
</feature>
<feature type="transmembrane region" description="Helical" evidence="1">
    <location>
        <begin position="79"/>
        <end position="96"/>
    </location>
</feature>
<name>A0ABY7VFX6_9GAMM</name>
<sequence length="235" mass="27104">MLLKALSEKALTAFLAGMLIIIGIFTFDNALLFDRMYFASLAFVILLSHKNINIAGIALIIILAKFAEEAGWYLLDDNLLSRLFVYLSLLATLVIIKEEEYRKPVIILYILALGSEVYWAITAYDGPEIYWYLYEFNLLIFIRHYIFMRVFFTSRFFPGTSKSLDLDVNVHDLMTAFMFVHALVVLEYLARHLLGFDIKIIWSFNAVIFHALKVYLVFIMLHGSAQLTLANKFNA</sequence>
<keyword evidence="1" id="KW-0812">Transmembrane</keyword>
<feature type="transmembrane region" description="Helical" evidence="1">
    <location>
        <begin position="12"/>
        <end position="33"/>
    </location>
</feature>
<keyword evidence="1" id="KW-0472">Membrane</keyword>
<accession>A0ABY7VFX6</accession>
<feature type="transmembrane region" description="Helical" evidence="1">
    <location>
        <begin position="173"/>
        <end position="194"/>
    </location>
</feature>
<proteinExistence type="predicted"/>
<dbReference type="RefSeq" id="WP_274052744.1">
    <property type="nucleotide sequence ID" value="NZ_CP059693.1"/>
</dbReference>
<organism evidence="2 3">
    <name type="scientific">Thalassomonas haliotis</name>
    <dbReference type="NCBI Taxonomy" id="485448"/>
    <lineage>
        <taxon>Bacteria</taxon>
        <taxon>Pseudomonadati</taxon>
        <taxon>Pseudomonadota</taxon>
        <taxon>Gammaproteobacteria</taxon>
        <taxon>Alteromonadales</taxon>
        <taxon>Colwelliaceae</taxon>
        <taxon>Thalassomonas</taxon>
    </lineage>
</organism>
<feature type="transmembrane region" description="Helical" evidence="1">
    <location>
        <begin position="105"/>
        <end position="124"/>
    </location>
</feature>
<evidence type="ECO:0000313" key="3">
    <source>
        <dbReference type="Proteomes" id="UP001215231"/>
    </source>
</evidence>
<dbReference type="Proteomes" id="UP001215231">
    <property type="component" value="Chromosome"/>
</dbReference>
<keyword evidence="3" id="KW-1185">Reference proteome</keyword>
<protein>
    <submittedName>
        <fullName evidence="2">Uncharacterized protein</fullName>
    </submittedName>
</protein>
<gene>
    <name evidence="2" type="ORF">H3N35_02985</name>
</gene>
<reference evidence="2 3" key="1">
    <citation type="journal article" date="2022" name="Mar. Drugs">
        <title>Bioassay-Guided Fractionation Leads to the Detection of Cholic Acid Generated by the Rare Thalassomonas sp.</title>
        <authorList>
            <person name="Pheiffer F."/>
            <person name="Schneider Y.K."/>
            <person name="Hansen E.H."/>
            <person name="Andersen J.H."/>
            <person name="Isaksson J."/>
            <person name="Busche T."/>
            <person name="R C."/>
            <person name="Kalinowski J."/>
            <person name="Zyl L.V."/>
            <person name="Trindade M."/>
        </authorList>
    </citation>
    <scope>NUCLEOTIDE SEQUENCE [LARGE SCALE GENOMIC DNA]</scope>
    <source>
        <strain evidence="2 3">A5K-61T</strain>
    </source>
</reference>
<evidence type="ECO:0000313" key="2">
    <source>
        <dbReference type="EMBL" id="WDE12463.1"/>
    </source>
</evidence>
<evidence type="ECO:0000256" key="1">
    <source>
        <dbReference type="SAM" id="Phobius"/>
    </source>
</evidence>
<feature type="transmembrane region" description="Helical" evidence="1">
    <location>
        <begin position="130"/>
        <end position="152"/>
    </location>
</feature>
<keyword evidence="1" id="KW-1133">Transmembrane helix</keyword>
<dbReference type="EMBL" id="CP059693">
    <property type="protein sequence ID" value="WDE12463.1"/>
    <property type="molecule type" value="Genomic_DNA"/>
</dbReference>
<feature type="transmembrane region" description="Helical" evidence="1">
    <location>
        <begin position="40"/>
        <end position="67"/>
    </location>
</feature>